<evidence type="ECO:0000313" key="5">
    <source>
        <dbReference type="WBParaSite" id="SRAE_2000505500.1"/>
    </source>
</evidence>
<evidence type="ECO:0000256" key="1">
    <source>
        <dbReference type="SAM" id="MobiDB-lite"/>
    </source>
</evidence>
<organism evidence="3">
    <name type="scientific">Strongyloides ratti</name>
    <name type="common">Parasitic roundworm</name>
    <dbReference type="NCBI Taxonomy" id="34506"/>
    <lineage>
        <taxon>Eukaryota</taxon>
        <taxon>Metazoa</taxon>
        <taxon>Ecdysozoa</taxon>
        <taxon>Nematoda</taxon>
        <taxon>Chromadorea</taxon>
        <taxon>Rhabditida</taxon>
        <taxon>Tylenchina</taxon>
        <taxon>Panagrolaimomorpha</taxon>
        <taxon>Strongyloidoidea</taxon>
        <taxon>Strongyloididae</taxon>
        <taxon>Strongyloides</taxon>
    </lineage>
</organism>
<dbReference type="GeneID" id="36382800"/>
<dbReference type="EMBL" id="LN609529">
    <property type="protein sequence ID" value="CEF70423.1"/>
    <property type="molecule type" value="Genomic_DNA"/>
</dbReference>
<reference evidence="5" key="2">
    <citation type="submission" date="2020-12" db="UniProtKB">
        <authorList>
            <consortium name="WormBaseParasite"/>
        </authorList>
    </citation>
    <scope>IDENTIFICATION</scope>
</reference>
<feature type="signal peptide" evidence="2">
    <location>
        <begin position="1"/>
        <end position="19"/>
    </location>
</feature>
<reference evidence="3 4" key="1">
    <citation type="submission" date="2014-09" db="EMBL/GenBank/DDBJ databases">
        <authorList>
            <person name="Martin A.A."/>
        </authorList>
    </citation>
    <scope>NUCLEOTIDE SEQUENCE</scope>
    <source>
        <strain evidence="4">ED321</strain>
        <strain evidence="3">ED321 Heterogonic</strain>
    </source>
</reference>
<dbReference type="STRING" id="34506.A0A090LS49"/>
<dbReference type="Proteomes" id="UP000035682">
    <property type="component" value="Unplaced"/>
</dbReference>
<evidence type="ECO:0000313" key="4">
    <source>
        <dbReference type="Proteomes" id="UP000035682"/>
    </source>
</evidence>
<evidence type="ECO:0000313" key="3">
    <source>
        <dbReference type="EMBL" id="CEF70423.1"/>
    </source>
</evidence>
<feature type="chain" id="PRO_5015031235" evidence="2">
    <location>
        <begin position="20"/>
        <end position="929"/>
    </location>
</feature>
<accession>A0A090LS49</accession>
<dbReference type="SUPFAM" id="SSF53300">
    <property type="entry name" value="vWA-like"/>
    <property type="match status" value="1"/>
</dbReference>
<dbReference type="CTD" id="36382800"/>
<gene>
    <name evidence="3 5 6" type="ORF">SRAE_2000505500</name>
</gene>
<feature type="region of interest" description="Disordered" evidence="1">
    <location>
        <begin position="455"/>
        <end position="480"/>
    </location>
</feature>
<evidence type="ECO:0000313" key="6">
    <source>
        <dbReference type="WormBase" id="SRAE_2000505500"/>
    </source>
</evidence>
<keyword evidence="2" id="KW-0732">Signal</keyword>
<dbReference type="InterPro" id="IPR036465">
    <property type="entry name" value="vWFA_dom_sf"/>
</dbReference>
<feature type="region of interest" description="Disordered" evidence="1">
    <location>
        <begin position="422"/>
        <end position="443"/>
    </location>
</feature>
<dbReference type="RefSeq" id="XP_024509620.1">
    <property type="nucleotide sequence ID" value="XM_024644016.1"/>
</dbReference>
<proteinExistence type="predicted"/>
<dbReference type="WormBase" id="SRAE_2000505500">
    <property type="protein sequence ID" value="SRP03126"/>
    <property type="gene ID" value="WBGene00265307"/>
</dbReference>
<keyword evidence="4" id="KW-1185">Reference proteome</keyword>
<evidence type="ECO:0000256" key="2">
    <source>
        <dbReference type="SAM" id="SignalP"/>
    </source>
</evidence>
<feature type="region of interest" description="Disordered" evidence="1">
    <location>
        <begin position="346"/>
        <end position="369"/>
    </location>
</feature>
<sequence>MSIFLILLINFILILLSNTKSISLYNFISKDDPLITSTQCLFEIKNSYCYNNDPIKNCNTDIVISVDASSDALIPILFQKEIALIRDNLTSNWNDFSKVALTWYNEIPFVKNQIGDIKNKNQFNQLLNNIQLSDGSKLSSLLNALNNTIILTPGNSLSTFVFISMTSADEINEAKKYANDLKAKGALNFIILGNIVNKNDLEPLNPSNIFYWTFADHCINQLQDFFVKSLNCDNNCIDTSTQIPVTSSSMASSMSSVGKISSTGAYSSSANTKFVSALTTSLPIHSGSISTKISSTEIPLSTKTASVSTGFTSTLSGLSSTNSESISTKISSTEIPLSTKTASVSTGFTSTLSGSSSTNSESISTKISSTEIPLSTKTASVFTGFTSTLSGSSSTNSESISTKISSTEIPLSTKTTSVSTAFTSTSSGLSSTNSESISTKISSTEIPLSKKTASVSTGFTSTSSGLPSTNSESISTKISSTEIPLSTKTASVSTGFTSTLSGLPSTNSESISTKISSTEIPLSTKTAFVSTGFTSTLSGLPSTNSESISTKISSTEIPLSTKTASVSTGFTSTSSGLPSTNSGSISTKISSTEIPLSTKTASVSTAFTSTSSGLSSTNSESISTKISSTEIPLSTNAAHITTEFSSTSKKSFSSNTKNVPTGSLSTKNFLSSTFSGQLTTFTPSSILSSSESTLSIYSTPSLLSSIKSTTNTITSTLSPIKLKCNNDIFFVIDQRSGVTEDLFKKQILKIKKISNGWDISSNYASIDINSVYENLIFMTYPNQPKTELTLATNLTQWYCLLAYLEKNSNDFIKHCEKNSNLIDFPYYSSNQRMDEFITKFTNILLNELKSSKNIQNSMELSLIMFSNMENQAEIDNCIKQLKDIKTNGIIINPVFIKLPESFNGVYNNVNNYDFSDPELEEKITNSICS</sequence>
<dbReference type="OrthoDB" id="5878034at2759"/>
<dbReference type="WBParaSite" id="SRAE_2000505500.1">
    <property type="protein sequence ID" value="SRAE_2000505500.1"/>
    <property type="gene ID" value="WBGene00265307"/>
</dbReference>
<protein>
    <submittedName>
        <fullName evidence="3 5">von Willebrand factor, type A domain-containing protein</fullName>
    </submittedName>
</protein>
<name>A0A090LS49_STRRB</name>
<dbReference type="AlphaFoldDB" id="A0A090LS49"/>